<reference evidence="3 4" key="1">
    <citation type="submission" date="2018-12" db="EMBL/GenBank/DDBJ databases">
        <title>Complete Genome Sequence of the Corallopyronin A producing Myxobacterium Corallococcus coralloides B035.</title>
        <authorList>
            <person name="Bouhired S.M."/>
            <person name="Rupp O."/>
            <person name="Blom J."/>
            <person name="Schaeberle T.F."/>
            <person name="Kehraus S."/>
            <person name="Schiefer A."/>
            <person name="Pfarr K."/>
            <person name="Goesmann A."/>
            <person name="Hoerauf A."/>
            <person name="Koenig G.M."/>
        </authorList>
    </citation>
    <scope>NUCLEOTIDE SEQUENCE [LARGE SCALE GENOMIC DNA]</scope>
    <source>
        <strain evidence="3 4">B035</strain>
    </source>
</reference>
<keyword evidence="2" id="KW-1133">Transmembrane helix</keyword>
<dbReference type="Proteomes" id="UP000288758">
    <property type="component" value="Chromosome"/>
</dbReference>
<accession>A0A410S3T2</accession>
<evidence type="ECO:0000256" key="1">
    <source>
        <dbReference type="SAM" id="MobiDB-lite"/>
    </source>
</evidence>
<evidence type="ECO:0000313" key="4">
    <source>
        <dbReference type="Proteomes" id="UP000288758"/>
    </source>
</evidence>
<organism evidence="3 4">
    <name type="scientific">Corallococcus coralloides</name>
    <name type="common">Myxococcus coralloides</name>
    <dbReference type="NCBI Taxonomy" id="184914"/>
    <lineage>
        <taxon>Bacteria</taxon>
        <taxon>Pseudomonadati</taxon>
        <taxon>Myxococcota</taxon>
        <taxon>Myxococcia</taxon>
        <taxon>Myxococcales</taxon>
        <taxon>Cystobacterineae</taxon>
        <taxon>Myxococcaceae</taxon>
        <taxon>Corallococcus</taxon>
    </lineage>
</organism>
<evidence type="ECO:0000313" key="3">
    <source>
        <dbReference type="EMBL" id="QAT88780.1"/>
    </source>
</evidence>
<dbReference type="AlphaFoldDB" id="A0A410S3T2"/>
<evidence type="ECO:0008006" key="5">
    <source>
        <dbReference type="Google" id="ProtNLM"/>
    </source>
</evidence>
<gene>
    <name evidence="3" type="ORF">EJ065_7255</name>
</gene>
<keyword evidence="2" id="KW-0812">Transmembrane</keyword>
<name>A0A410S3T2_CORCK</name>
<proteinExistence type="predicted"/>
<feature type="region of interest" description="Disordered" evidence="1">
    <location>
        <begin position="1"/>
        <end position="24"/>
    </location>
</feature>
<feature type="transmembrane region" description="Helical" evidence="2">
    <location>
        <begin position="44"/>
        <end position="64"/>
    </location>
</feature>
<sequence>MAPVEPDVKPSTPDIAPPGTTTPPAAKPTLMARFKALLLEYGPVAFALYWLSFGLSMVGFWAAIRAGFQPEGVGAQAGTWGAAYVATQVIKPLRLGAVFVLTPLVARIPPVGRFLDRHRHKWSDML</sequence>
<feature type="compositionally biased region" description="Low complexity" evidence="1">
    <location>
        <begin position="12"/>
        <end position="24"/>
    </location>
</feature>
<protein>
    <recommendedName>
        <fullName evidence="5">DUF1279 domain-containing protein</fullName>
    </recommendedName>
</protein>
<dbReference type="EMBL" id="CP034669">
    <property type="protein sequence ID" value="QAT88780.1"/>
    <property type="molecule type" value="Genomic_DNA"/>
</dbReference>
<evidence type="ECO:0000256" key="2">
    <source>
        <dbReference type="SAM" id="Phobius"/>
    </source>
</evidence>
<keyword evidence="2" id="KW-0472">Membrane</keyword>